<evidence type="ECO:0000256" key="1">
    <source>
        <dbReference type="SAM" id="Phobius"/>
    </source>
</evidence>
<evidence type="ECO:0000313" key="5">
    <source>
        <dbReference type="Proteomes" id="UP000241362"/>
    </source>
</evidence>
<dbReference type="InterPro" id="IPR027788">
    <property type="entry name" value="Alpha/beta-hydrolase_N_dom"/>
</dbReference>
<organism evidence="4 5">
    <name type="scientific">Fuscovulum blasticum DSM 2131</name>
    <dbReference type="NCBI Taxonomy" id="1188250"/>
    <lineage>
        <taxon>Bacteria</taxon>
        <taxon>Pseudomonadati</taxon>
        <taxon>Pseudomonadota</taxon>
        <taxon>Alphaproteobacteria</taxon>
        <taxon>Rhodobacterales</taxon>
        <taxon>Paracoccaceae</taxon>
        <taxon>Pseudogemmobacter</taxon>
    </lineage>
</organism>
<dbReference type="InterPro" id="IPR027787">
    <property type="entry name" value="Alpha/beta-hydrolase_catalytic"/>
</dbReference>
<dbReference type="RefSeq" id="WP_107673486.1">
    <property type="nucleotide sequence ID" value="NZ_PZKE01000009.1"/>
</dbReference>
<dbReference type="InterPro" id="IPR012037">
    <property type="entry name" value="Alpha/beta-hydrolase_fam"/>
</dbReference>
<feature type="domain" description="Alpha/beta-hydrolase N-terminal" evidence="3">
    <location>
        <begin position="32"/>
        <end position="239"/>
    </location>
</feature>
<feature type="domain" description="Alpha/beta-hydrolase catalytic" evidence="2">
    <location>
        <begin position="256"/>
        <end position="541"/>
    </location>
</feature>
<accession>A0A2T4J832</accession>
<dbReference type="PROSITE" id="PS51257">
    <property type="entry name" value="PROKAR_LIPOPROTEIN"/>
    <property type="match status" value="1"/>
</dbReference>
<evidence type="ECO:0000259" key="3">
    <source>
        <dbReference type="Pfam" id="PF15420"/>
    </source>
</evidence>
<dbReference type="Pfam" id="PF10081">
    <property type="entry name" value="Abhydrolase_9"/>
    <property type="match status" value="1"/>
</dbReference>
<keyword evidence="5" id="KW-1185">Reference proteome</keyword>
<sequence>MFRLTPSQDLPLLGRPSAAGLVLGAACFTASLTPSLIPRAGLVQGALAGVCFAAGYLIGWALVALWFWLFERGTPAPRNQRRALRLSVAAALALAGWGLWNVTGWQNGIHLAMDIPPVETARPFTILAVAAVLALLLVLLGRLFRRLWRVISAQLQRLIPRRLALALGLFLAGLLFWAVGNDLVLARVLGALDDTYAALDRLMPDDQAPPPAGKTGGPASLVGWEGLGAAGRSWVLDGPDAATITALTGLPARDPLRIYVGLNNADTAADRARLALAEAERQGAFDRKVLVIATPTGTGWMDPAAMQPLDYLTQGDVATVAVQYSYLPSWMTLILQPEYGAETAAEVFRTFYDHWHSLPRDSRPQLYLFGLSLGARNGELAVWLPKVLGDPMQGALWAGPPFADGNWRQVITDRNADSPAWAPQVGDGSVIRITTQENLLRDATAPWGAVRIVYLAYPSDAIAHFSADLLWRRPAWLADPRGPDVSPGLRWFPVVTFLQVGFDMLTATTTPPGRGHVYAGADYLNAWTEVLALDWPAERLEALRAMLAGQGL</sequence>
<protein>
    <recommendedName>
        <fullName evidence="6">Alpha/beta-hydrolase family protein</fullName>
    </recommendedName>
</protein>
<feature type="transmembrane region" description="Helical" evidence="1">
    <location>
        <begin position="120"/>
        <end position="141"/>
    </location>
</feature>
<feature type="transmembrane region" description="Helical" evidence="1">
    <location>
        <begin position="82"/>
        <end position="100"/>
    </location>
</feature>
<dbReference type="PIRSF" id="PIRSF007542">
    <property type="entry name" value="UCP007542"/>
    <property type="match status" value="1"/>
</dbReference>
<feature type="transmembrane region" description="Helical" evidence="1">
    <location>
        <begin position="45"/>
        <end position="70"/>
    </location>
</feature>
<dbReference type="AlphaFoldDB" id="A0A2T4J832"/>
<proteinExistence type="predicted"/>
<gene>
    <name evidence="4" type="ORF">C5F44_10465</name>
</gene>
<dbReference type="EMBL" id="PZKE01000009">
    <property type="protein sequence ID" value="PTE14059.1"/>
    <property type="molecule type" value="Genomic_DNA"/>
</dbReference>
<feature type="transmembrane region" description="Helical" evidence="1">
    <location>
        <begin position="12"/>
        <end position="33"/>
    </location>
</feature>
<keyword evidence="1" id="KW-1133">Transmembrane helix</keyword>
<comment type="caution">
    <text evidence="4">The sequence shown here is derived from an EMBL/GenBank/DDBJ whole genome shotgun (WGS) entry which is preliminary data.</text>
</comment>
<evidence type="ECO:0008006" key="6">
    <source>
        <dbReference type="Google" id="ProtNLM"/>
    </source>
</evidence>
<evidence type="ECO:0000259" key="2">
    <source>
        <dbReference type="Pfam" id="PF10081"/>
    </source>
</evidence>
<reference evidence="4 5" key="1">
    <citation type="submission" date="2018-03" db="EMBL/GenBank/DDBJ databases">
        <title>Rhodobacter blasticus.</title>
        <authorList>
            <person name="Meyer T.E."/>
            <person name="Miller S."/>
            <person name="Lodha T."/>
            <person name="Gandham S."/>
            <person name="Chintalapati S."/>
            <person name="Chintalapati V.R."/>
        </authorList>
    </citation>
    <scope>NUCLEOTIDE SEQUENCE [LARGE SCALE GENOMIC DNA]</scope>
    <source>
        <strain evidence="4 5">DSM 2131</strain>
    </source>
</reference>
<dbReference type="Pfam" id="PF15420">
    <property type="entry name" value="Abhydrolase_9_N"/>
    <property type="match status" value="1"/>
</dbReference>
<name>A0A2T4J832_FUSBL</name>
<keyword evidence="1" id="KW-0812">Transmembrane</keyword>
<dbReference type="Proteomes" id="UP000241362">
    <property type="component" value="Unassembled WGS sequence"/>
</dbReference>
<feature type="transmembrane region" description="Helical" evidence="1">
    <location>
        <begin position="162"/>
        <end position="180"/>
    </location>
</feature>
<evidence type="ECO:0000313" key="4">
    <source>
        <dbReference type="EMBL" id="PTE14059.1"/>
    </source>
</evidence>
<keyword evidence="1" id="KW-0472">Membrane</keyword>